<evidence type="ECO:0000259" key="21">
    <source>
        <dbReference type="PROSITE" id="PS51003"/>
    </source>
</evidence>
<accession>Q9T6R6</accession>
<feature type="domain" description="Cytochrome b/b6 C-terminal region profile" evidence="21">
    <location>
        <begin position="211"/>
        <end position="380"/>
    </location>
</feature>
<dbReference type="SUPFAM" id="SSF81342">
    <property type="entry name" value="Transmembrane di-heme cytochromes"/>
    <property type="match status" value="1"/>
</dbReference>
<keyword evidence="9" id="KW-0999">Mitochondrion inner membrane</keyword>
<evidence type="ECO:0000256" key="9">
    <source>
        <dbReference type="ARBA" id="ARBA00022792"/>
    </source>
</evidence>
<dbReference type="CDD" id="cd00284">
    <property type="entry name" value="Cytochrome_b_N"/>
    <property type="match status" value="1"/>
</dbReference>
<dbReference type="InterPro" id="IPR005797">
    <property type="entry name" value="Cyt_b/b6_N"/>
</dbReference>
<feature type="transmembrane region" description="Helical" evidence="19">
    <location>
        <begin position="320"/>
        <end position="339"/>
    </location>
</feature>
<dbReference type="CDD" id="cd00290">
    <property type="entry name" value="cytochrome_b_C"/>
    <property type="match status" value="1"/>
</dbReference>
<evidence type="ECO:0000256" key="18">
    <source>
        <dbReference type="PIRSR" id="PIRSR038885-2"/>
    </source>
</evidence>
<evidence type="ECO:0000256" key="4">
    <source>
        <dbReference type="ARBA" id="ARBA00022448"/>
    </source>
</evidence>
<feature type="domain" description="Cytochrome b/b6 N-terminal region profile" evidence="20">
    <location>
        <begin position="1"/>
        <end position="210"/>
    </location>
</feature>
<dbReference type="EMBL" id="AF205090">
    <property type="protein sequence ID" value="AAF17089.1"/>
    <property type="molecule type" value="Genomic_DNA"/>
</dbReference>
<evidence type="ECO:0000256" key="19">
    <source>
        <dbReference type="RuleBase" id="RU362117"/>
    </source>
</evidence>
<dbReference type="GO" id="GO:0008121">
    <property type="term" value="F:quinol-cytochrome-c reductase activity"/>
    <property type="evidence" value="ECO:0007669"/>
    <property type="project" value="InterPro"/>
</dbReference>
<evidence type="ECO:0000256" key="12">
    <source>
        <dbReference type="ARBA" id="ARBA00023004"/>
    </source>
</evidence>
<dbReference type="SUPFAM" id="SSF81648">
    <property type="entry name" value="a domain/subunit of cytochrome bc1 complex (Ubiquinol-cytochrome c reductase)"/>
    <property type="match status" value="1"/>
</dbReference>
<dbReference type="Pfam" id="PF00032">
    <property type="entry name" value="Cytochrom_B_C"/>
    <property type="match status" value="1"/>
</dbReference>
<reference evidence="22" key="1">
    <citation type="journal article" date="1999" name="Korean J. Biol. Sci.">
        <title>Genetic differentiation of mitochondrial cytochrome b gene of the Korean Rana dybowskii (Amphibia: Ranidae).</title>
        <authorList>
            <person name="Kim Y.-R."/>
            <person name="Yang D.-E."/>
            <person name="Lee H."/>
            <person name="Lee J.-E."/>
            <person name="Lee H.-I."/>
            <person name="Yang S.-Y."/>
            <person name="Lee H.-Y."/>
        </authorList>
    </citation>
    <scope>NUCLEOTIDE SEQUENCE</scope>
</reference>
<keyword evidence="14 19" id="KW-0496">Mitochondrion</keyword>
<evidence type="ECO:0000256" key="6">
    <source>
        <dbReference type="ARBA" id="ARBA00022660"/>
    </source>
</evidence>
<dbReference type="InterPro" id="IPR027387">
    <property type="entry name" value="Cytb/b6-like_sf"/>
</dbReference>
<feature type="transmembrane region" description="Helical" evidence="19">
    <location>
        <begin position="78"/>
        <end position="99"/>
    </location>
</feature>
<keyword evidence="8 18" id="KW-0479">Metal-binding</keyword>
<keyword evidence="6 19" id="KW-0679">Respiratory chain</keyword>
<dbReference type="PROSITE" id="PS51002">
    <property type="entry name" value="CYTB_NTER"/>
    <property type="match status" value="1"/>
</dbReference>
<proteinExistence type="inferred from homology"/>
<evidence type="ECO:0000313" key="22">
    <source>
        <dbReference type="EMBL" id="AAF17089.1"/>
    </source>
</evidence>
<feature type="binding site" description="axial binding residue" evidence="18">
    <location>
        <position position="183"/>
    </location>
    <ligand>
        <name>heme b</name>
        <dbReference type="ChEBI" id="CHEBI:60344"/>
        <label>b562</label>
    </ligand>
    <ligandPart>
        <name>Fe</name>
        <dbReference type="ChEBI" id="CHEBI:18248"/>
    </ligandPart>
</feature>
<dbReference type="PROSITE" id="PS51003">
    <property type="entry name" value="CYTB_CTER"/>
    <property type="match status" value="1"/>
</dbReference>
<sequence length="380" mass="42239">MAPTMRKSHPLLKIINGSFIDLPTPSNISAWWNFGSLLGVCLIAQIATGLFLAMHYTADTSLAFSSIAHISRDVNNGWLLRNLHANGASFFFICIYLHIGRGLYYGSYLYKETWNIGVILLFLVMATAFVGYVLPWGQMSFWGATVITNLLSAAPYIGFDLVQWIWGGFSVDNATLTRFFTFHFILPFIIAALSMIHLLFLHQTGSSNPTGLNSNLDKVSFHPYFSYKDLLGFVIMLGALASLSTFAPNLLGDPDNFTPANPLVTPPHIKPEWYFLFAYAILRSIPNKLGGVLALLLSIMVLFLMPITHPSKLRSLMFRPIAKTFFWALIANTAIVTWIGGQSVEDPFITIGQIASGLYFLIFVLLIPSLGLLENKLLKI</sequence>
<keyword evidence="7 19" id="KW-0812">Transmembrane</keyword>
<dbReference type="AlphaFoldDB" id="Q9T6R6"/>
<reference evidence="22" key="2">
    <citation type="submission" date="1999-11" db="EMBL/GenBank/DDBJ databases">
        <title>Genetic relationships of mitochondrial cytochrome b gene among six Korean Rana species.</title>
        <authorList>
            <person name="Lee J.-E."/>
            <person name="Lee H.-Y."/>
            <person name="Yang S.-Y."/>
        </authorList>
    </citation>
    <scope>NUCLEOTIDE SEQUENCE</scope>
</reference>
<dbReference type="InterPro" id="IPR016174">
    <property type="entry name" value="Di-haem_cyt_TM"/>
</dbReference>
<evidence type="ECO:0000256" key="15">
    <source>
        <dbReference type="ARBA" id="ARBA00023136"/>
    </source>
</evidence>
<dbReference type="PANTHER" id="PTHR19271:SF16">
    <property type="entry name" value="CYTOCHROME B"/>
    <property type="match status" value="1"/>
</dbReference>
<keyword evidence="13" id="KW-0830">Ubiquinone</keyword>
<evidence type="ECO:0000256" key="5">
    <source>
        <dbReference type="ARBA" id="ARBA00022617"/>
    </source>
</evidence>
<evidence type="ECO:0000256" key="3">
    <source>
        <dbReference type="ARBA" id="ARBA00013531"/>
    </source>
</evidence>
<dbReference type="InterPro" id="IPR048260">
    <property type="entry name" value="Cytochrome_b_C_euk/bac"/>
</dbReference>
<keyword evidence="12 18" id="KW-0408">Iron</keyword>
<dbReference type="GO" id="GO:0016491">
    <property type="term" value="F:oxidoreductase activity"/>
    <property type="evidence" value="ECO:0007669"/>
    <property type="project" value="UniProtKB-UniRule"/>
</dbReference>
<keyword evidence="15 19" id="KW-0472">Membrane</keyword>
<evidence type="ECO:0000256" key="14">
    <source>
        <dbReference type="ARBA" id="ARBA00023128"/>
    </source>
</evidence>
<evidence type="ECO:0000256" key="13">
    <source>
        <dbReference type="ARBA" id="ARBA00023075"/>
    </source>
</evidence>
<feature type="transmembrane region" description="Helical" evidence="19">
    <location>
        <begin position="351"/>
        <end position="373"/>
    </location>
</feature>
<feature type="binding site" description="axial binding residue" evidence="18">
    <location>
        <position position="197"/>
    </location>
    <ligand>
        <name>heme b</name>
        <dbReference type="ChEBI" id="CHEBI:60344"/>
        <label>b566</label>
    </ligand>
    <ligandPart>
        <name>Fe</name>
        <dbReference type="ChEBI" id="CHEBI:18248"/>
    </ligandPart>
</feature>
<feature type="binding site" evidence="17">
    <location>
        <position position="202"/>
    </location>
    <ligand>
        <name>a ubiquinone</name>
        <dbReference type="ChEBI" id="CHEBI:16389"/>
    </ligand>
</feature>
<dbReference type="InterPro" id="IPR036150">
    <property type="entry name" value="Cyt_b/b6_C_sf"/>
</dbReference>
<feature type="transmembrane region" description="Helical" evidence="19">
    <location>
        <begin position="179"/>
        <end position="201"/>
    </location>
</feature>
<evidence type="ECO:0000256" key="17">
    <source>
        <dbReference type="PIRSR" id="PIRSR038885-1"/>
    </source>
</evidence>
<dbReference type="InterPro" id="IPR030689">
    <property type="entry name" value="Cytochrome_b"/>
</dbReference>
<protein>
    <recommendedName>
        <fullName evidence="3 19">Cytochrome b</fullName>
    </recommendedName>
</protein>
<feature type="transmembrane region" description="Helical" evidence="19">
    <location>
        <begin position="230"/>
        <end position="251"/>
    </location>
</feature>
<feature type="transmembrane region" description="Helical" evidence="19">
    <location>
        <begin position="114"/>
        <end position="134"/>
    </location>
</feature>
<comment type="cofactor">
    <cofactor evidence="19">
        <name>heme b</name>
        <dbReference type="ChEBI" id="CHEBI:60344"/>
    </cofactor>
    <text evidence="19">Binds 2 heme groups non-covalently.</text>
</comment>
<dbReference type="PANTHER" id="PTHR19271">
    <property type="entry name" value="CYTOCHROME B"/>
    <property type="match status" value="1"/>
</dbReference>
<geneLocation type="mitochondrion" evidence="22"/>
<feature type="transmembrane region" description="Helical" evidence="19">
    <location>
        <begin position="141"/>
        <end position="159"/>
    </location>
</feature>
<feature type="binding site" description="axial binding residue" evidence="18">
    <location>
        <position position="98"/>
    </location>
    <ligand>
        <name>heme b</name>
        <dbReference type="ChEBI" id="CHEBI:60344"/>
        <label>b566</label>
    </ligand>
    <ligandPart>
        <name>Fe</name>
        <dbReference type="ChEBI" id="CHEBI:18248"/>
    </ligandPart>
</feature>
<evidence type="ECO:0000256" key="2">
    <source>
        <dbReference type="ARBA" id="ARBA00004448"/>
    </source>
</evidence>
<keyword evidence="11 19" id="KW-1133">Transmembrane helix</keyword>
<feature type="transmembrane region" description="Helical" evidence="19">
    <location>
        <begin position="289"/>
        <end position="308"/>
    </location>
</feature>
<dbReference type="GO" id="GO:0045275">
    <property type="term" value="C:respiratory chain complex III"/>
    <property type="evidence" value="ECO:0007669"/>
    <property type="project" value="InterPro"/>
</dbReference>
<evidence type="ECO:0000256" key="16">
    <source>
        <dbReference type="ARBA" id="ARBA00061233"/>
    </source>
</evidence>
<evidence type="ECO:0000259" key="20">
    <source>
        <dbReference type="PROSITE" id="PS51002"/>
    </source>
</evidence>
<dbReference type="PIRSF" id="PIRSF038885">
    <property type="entry name" value="COB"/>
    <property type="match status" value="1"/>
</dbReference>
<comment type="function">
    <text evidence="1 19">Component of the ubiquinol-cytochrome c reductase complex (complex III or cytochrome b-c1 complex) that is part of the mitochondrial respiratory chain. The b-c1 complex mediates electron transfer from ubiquinol to cytochrome c. Contributes to the generation of a proton gradient across the mitochondrial membrane that is then used for ATP synthesis.</text>
</comment>
<evidence type="ECO:0000256" key="10">
    <source>
        <dbReference type="ARBA" id="ARBA00022982"/>
    </source>
</evidence>
<gene>
    <name evidence="22" type="primary">cytb</name>
</gene>
<dbReference type="GO" id="GO:0006122">
    <property type="term" value="P:mitochondrial electron transport, ubiquinol to cytochrome c"/>
    <property type="evidence" value="ECO:0007669"/>
    <property type="project" value="TreeGrafter"/>
</dbReference>
<evidence type="ECO:0000256" key="1">
    <source>
        <dbReference type="ARBA" id="ARBA00002566"/>
    </source>
</evidence>
<organism evidence="22">
    <name type="scientific">Rana dybowskii</name>
    <name type="common">Dybovsky's frog</name>
    <name type="synonym">Korean brown frog</name>
    <dbReference type="NCBI Taxonomy" id="71582"/>
    <lineage>
        <taxon>Eukaryota</taxon>
        <taxon>Metazoa</taxon>
        <taxon>Chordata</taxon>
        <taxon>Craniata</taxon>
        <taxon>Vertebrata</taxon>
        <taxon>Euteleostomi</taxon>
        <taxon>Amphibia</taxon>
        <taxon>Batrachia</taxon>
        <taxon>Anura</taxon>
        <taxon>Neobatrachia</taxon>
        <taxon>Ranoidea</taxon>
        <taxon>Ranidae</taxon>
        <taxon>Rana</taxon>
        <taxon>Rana</taxon>
    </lineage>
</organism>
<dbReference type="InterPro" id="IPR005798">
    <property type="entry name" value="Cyt_b/b6_C"/>
</dbReference>
<evidence type="ECO:0000256" key="8">
    <source>
        <dbReference type="ARBA" id="ARBA00022723"/>
    </source>
</evidence>
<name>Q9T6R6_RANDY</name>
<evidence type="ECO:0000256" key="7">
    <source>
        <dbReference type="ARBA" id="ARBA00022692"/>
    </source>
</evidence>
<feature type="binding site" description="axial binding residue" evidence="18">
    <location>
        <position position="84"/>
    </location>
    <ligand>
        <name>heme b</name>
        <dbReference type="ChEBI" id="CHEBI:60344"/>
        <label>b562</label>
    </ligand>
    <ligandPart>
        <name>Fe</name>
        <dbReference type="ChEBI" id="CHEBI:18248"/>
    </ligandPart>
</feature>
<dbReference type="Gene3D" id="1.20.810.10">
    <property type="entry name" value="Cytochrome Bc1 Complex, Chain C"/>
    <property type="match status" value="1"/>
</dbReference>
<keyword evidence="4 19" id="KW-0813">Transport</keyword>
<dbReference type="FunFam" id="1.20.810.10:FF:000002">
    <property type="entry name" value="Cytochrome b"/>
    <property type="match status" value="1"/>
</dbReference>
<dbReference type="Pfam" id="PF00033">
    <property type="entry name" value="Cytochrome_B"/>
    <property type="match status" value="1"/>
</dbReference>
<comment type="cofactor">
    <cofactor evidence="18">
        <name>heme</name>
        <dbReference type="ChEBI" id="CHEBI:30413"/>
    </cofactor>
    <text evidence="18">Binds 2 heme groups non-covalently.</text>
</comment>
<comment type="subcellular location">
    <subcellularLocation>
        <location evidence="2">Mitochondrion inner membrane</location>
        <topology evidence="2">Multi-pass membrane protein</topology>
    </subcellularLocation>
</comment>
<dbReference type="GO" id="GO:0005743">
    <property type="term" value="C:mitochondrial inner membrane"/>
    <property type="evidence" value="ECO:0007669"/>
    <property type="project" value="UniProtKB-SubCell"/>
</dbReference>
<evidence type="ECO:0000256" key="11">
    <source>
        <dbReference type="ARBA" id="ARBA00022989"/>
    </source>
</evidence>
<keyword evidence="10 19" id="KW-0249">Electron transport</keyword>
<keyword evidence="5 18" id="KW-0349">Heme</keyword>
<feature type="transmembrane region" description="Helical" evidence="19">
    <location>
        <begin position="31"/>
        <end position="57"/>
    </location>
</feature>
<dbReference type="InterPro" id="IPR048259">
    <property type="entry name" value="Cytochrome_b_N_euk/bac"/>
</dbReference>
<comment type="similarity">
    <text evidence="16 19">Belongs to the cytochrome b family.</text>
</comment>
<dbReference type="GO" id="GO:0046872">
    <property type="term" value="F:metal ion binding"/>
    <property type="evidence" value="ECO:0007669"/>
    <property type="project" value="UniProtKB-UniRule"/>
</dbReference>